<dbReference type="Gene3D" id="3.40.50.300">
    <property type="entry name" value="P-loop containing nucleotide triphosphate hydrolases"/>
    <property type="match status" value="1"/>
</dbReference>
<dbReference type="InterPro" id="IPR006703">
    <property type="entry name" value="G_AIG1"/>
</dbReference>
<dbReference type="SUPFAM" id="SSF52540">
    <property type="entry name" value="P-loop containing nucleoside triphosphate hydrolases"/>
    <property type="match status" value="1"/>
</dbReference>
<evidence type="ECO:0000259" key="5">
    <source>
        <dbReference type="PROSITE" id="PS51720"/>
    </source>
</evidence>
<dbReference type="GO" id="GO:0005525">
    <property type="term" value="F:GTP binding"/>
    <property type="evidence" value="ECO:0007669"/>
    <property type="project" value="UniProtKB-KW"/>
</dbReference>
<reference evidence="6" key="3">
    <citation type="submission" date="2025-09" db="UniProtKB">
        <authorList>
            <consortium name="Ensembl"/>
        </authorList>
    </citation>
    <scope>IDENTIFICATION</scope>
</reference>
<dbReference type="Ensembl" id="ENSAPET00000032361.1">
    <property type="protein sequence ID" value="ENSAPEP00000031528.1"/>
    <property type="gene ID" value="ENSAPEG00000022382.1"/>
</dbReference>
<feature type="transmembrane region" description="Helical" evidence="4">
    <location>
        <begin position="269"/>
        <end position="288"/>
    </location>
</feature>
<evidence type="ECO:0000313" key="6">
    <source>
        <dbReference type="Ensembl" id="ENSAPEP00000031528.1"/>
    </source>
</evidence>
<dbReference type="InterPro" id="IPR045058">
    <property type="entry name" value="GIMA/IAN/Toc"/>
</dbReference>
<keyword evidence="7" id="KW-1185">Reference proteome</keyword>
<dbReference type="FunFam" id="3.40.50.300:FF:000366">
    <property type="entry name" value="GTPase, IMAP family member 2"/>
    <property type="match status" value="1"/>
</dbReference>
<evidence type="ECO:0000313" key="7">
    <source>
        <dbReference type="Proteomes" id="UP000265080"/>
    </source>
</evidence>
<keyword evidence="4" id="KW-0472">Membrane</keyword>
<feature type="domain" description="AIG1-type G" evidence="5">
    <location>
        <begin position="10"/>
        <end position="210"/>
    </location>
</feature>
<keyword evidence="2" id="KW-0547">Nucleotide-binding</keyword>
<accession>A0A3P8U873</accession>
<dbReference type="Pfam" id="PF04548">
    <property type="entry name" value="AIG1"/>
    <property type="match status" value="1"/>
</dbReference>
<keyword evidence="4" id="KW-0812">Transmembrane</keyword>
<dbReference type="PANTHER" id="PTHR10903:SF186">
    <property type="entry name" value="GTPASE IMAP FAMILY MEMBER 4-LIKE-RELATED"/>
    <property type="match status" value="1"/>
</dbReference>
<dbReference type="GeneTree" id="ENSGT01120000271858"/>
<keyword evidence="3" id="KW-0342">GTP-binding</keyword>
<dbReference type="PROSITE" id="PS51720">
    <property type="entry name" value="G_AIG1"/>
    <property type="match status" value="1"/>
</dbReference>
<dbReference type="Proteomes" id="UP000265080">
    <property type="component" value="Chromosome 8"/>
</dbReference>
<reference evidence="6 7" key="1">
    <citation type="submission" date="2018-03" db="EMBL/GenBank/DDBJ databases">
        <title>Finding Nemo's genes: A chromosome-scale reference assembly of the genome of the orange clownfish Amphiprion percula.</title>
        <authorList>
            <person name="Lehmann R."/>
        </authorList>
    </citation>
    <scope>NUCLEOTIDE SEQUENCE</scope>
</reference>
<evidence type="ECO:0000256" key="1">
    <source>
        <dbReference type="ARBA" id="ARBA00008535"/>
    </source>
</evidence>
<sequence>MSYSKSQPEHGHLRMVLVGKTGTGKSAAGNTIIGEKRFESIASAVSVTAVCRKETVEFGAQTLAVVDTPGLFDTVQSKDKVTIEIAKCISFTAPGPHVFLVVIHSGRFTEEEQQTVRLIQELFGEKSVEYTMALFTRGDDLEADGVSIEDLIMGNQDLVNFISQCQGGYHVFNNRSQDPSQVEELLKKINTLVQRNEGRCFTNDMLQEAEKAIKKMQEQLMEENPQMMAGDARKMAEKDNKFIKSVVEIIQAVGVVSAVGAAFDPTVAAIGGLAVVATAVVIFTDKLVKEKKCVIQ</sequence>
<comment type="similarity">
    <text evidence="1">Belongs to the TRAFAC class TrmE-Era-EngA-EngB-Septin-like GTPase superfamily. AIG1/Toc34/Toc159-like paraseptin GTPase family. IAN subfamily.</text>
</comment>
<reference evidence="6" key="2">
    <citation type="submission" date="2025-08" db="UniProtKB">
        <authorList>
            <consortium name="Ensembl"/>
        </authorList>
    </citation>
    <scope>IDENTIFICATION</scope>
</reference>
<organism evidence="6 7">
    <name type="scientific">Amphiprion percula</name>
    <name type="common">Orange clownfish</name>
    <name type="synonym">Lutjanus percula</name>
    <dbReference type="NCBI Taxonomy" id="161767"/>
    <lineage>
        <taxon>Eukaryota</taxon>
        <taxon>Metazoa</taxon>
        <taxon>Chordata</taxon>
        <taxon>Craniata</taxon>
        <taxon>Vertebrata</taxon>
        <taxon>Euteleostomi</taxon>
        <taxon>Actinopterygii</taxon>
        <taxon>Neopterygii</taxon>
        <taxon>Teleostei</taxon>
        <taxon>Neoteleostei</taxon>
        <taxon>Acanthomorphata</taxon>
        <taxon>Ovalentaria</taxon>
        <taxon>Pomacentridae</taxon>
        <taxon>Amphiprion</taxon>
    </lineage>
</organism>
<dbReference type="OMA" id="RRAEREX"/>
<dbReference type="STRING" id="161767.ENSAPEP00000031528"/>
<dbReference type="InterPro" id="IPR027417">
    <property type="entry name" value="P-loop_NTPase"/>
</dbReference>
<name>A0A3P8U873_AMPPE</name>
<proteinExistence type="inferred from homology"/>
<evidence type="ECO:0000256" key="3">
    <source>
        <dbReference type="ARBA" id="ARBA00023134"/>
    </source>
</evidence>
<keyword evidence="4" id="KW-1133">Transmembrane helix</keyword>
<dbReference type="CDD" id="cd01852">
    <property type="entry name" value="AIG1"/>
    <property type="match status" value="1"/>
</dbReference>
<protein>
    <recommendedName>
        <fullName evidence="5">AIG1-type G domain-containing protein</fullName>
    </recommendedName>
</protein>
<evidence type="ECO:0000256" key="4">
    <source>
        <dbReference type="SAM" id="Phobius"/>
    </source>
</evidence>
<evidence type="ECO:0000256" key="2">
    <source>
        <dbReference type="ARBA" id="ARBA00022741"/>
    </source>
</evidence>
<dbReference type="PANTHER" id="PTHR10903">
    <property type="entry name" value="GTPASE, IMAP FAMILY MEMBER-RELATED"/>
    <property type="match status" value="1"/>
</dbReference>
<dbReference type="AlphaFoldDB" id="A0A3P8U873"/>